<dbReference type="Gene3D" id="1.10.287.1490">
    <property type="match status" value="1"/>
</dbReference>
<dbReference type="SUPFAM" id="SSF50044">
    <property type="entry name" value="SH3-domain"/>
    <property type="match status" value="4"/>
</dbReference>
<feature type="compositionally biased region" description="Polar residues" evidence="6">
    <location>
        <begin position="27"/>
        <end position="49"/>
    </location>
</feature>
<evidence type="ECO:0000256" key="4">
    <source>
        <dbReference type="PROSITE-ProRule" id="PRU00192"/>
    </source>
</evidence>
<comment type="similarity">
    <text evidence="1">Belongs to the RIMBP family.</text>
</comment>
<name>A0A2B4SP22_STYPI</name>
<keyword evidence="3" id="KW-0677">Repeat</keyword>
<dbReference type="PRINTS" id="PR00452">
    <property type="entry name" value="SH3DOMAIN"/>
</dbReference>
<dbReference type="InterPro" id="IPR040325">
    <property type="entry name" value="RIMBP1/2/3"/>
</dbReference>
<feature type="region of interest" description="Disordered" evidence="6">
    <location>
        <begin position="2309"/>
        <end position="2403"/>
    </location>
</feature>
<feature type="region of interest" description="Disordered" evidence="6">
    <location>
        <begin position="3069"/>
        <end position="3171"/>
    </location>
</feature>
<feature type="region of interest" description="Disordered" evidence="6">
    <location>
        <begin position="355"/>
        <end position="375"/>
    </location>
</feature>
<feature type="compositionally biased region" description="Basic and acidic residues" evidence="6">
    <location>
        <begin position="2677"/>
        <end position="2691"/>
    </location>
</feature>
<dbReference type="EMBL" id="LSMT01000052">
    <property type="protein sequence ID" value="PFX30328.1"/>
    <property type="molecule type" value="Genomic_DNA"/>
</dbReference>
<feature type="coiled-coil region" evidence="5">
    <location>
        <begin position="170"/>
        <end position="254"/>
    </location>
</feature>
<evidence type="ECO:0000256" key="3">
    <source>
        <dbReference type="ARBA" id="ARBA00022737"/>
    </source>
</evidence>
<feature type="coiled-coil region" evidence="5">
    <location>
        <begin position="2883"/>
        <end position="2924"/>
    </location>
</feature>
<feature type="compositionally biased region" description="Polar residues" evidence="6">
    <location>
        <begin position="2367"/>
        <end position="2380"/>
    </location>
</feature>
<feature type="coiled-coil region" evidence="5">
    <location>
        <begin position="1103"/>
        <end position="1137"/>
    </location>
</feature>
<dbReference type="SUPFAM" id="SSF57997">
    <property type="entry name" value="Tropomyosin"/>
    <property type="match status" value="1"/>
</dbReference>
<feature type="compositionally biased region" description="Pro residues" evidence="6">
    <location>
        <begin position="3097"/>
        <end position="3111"/>
    </location>
</feature>
<feature type="domain" description="SH3" evidence="7">
    <location>
        <begin position="3816"/>
        <end position="3884"/>
    </location>
</feature>
<evidence type="ECO:0000313" key="9">
    <source>
        <dbReference type="EMBL" id="PFX30328.1"/>
    </source>
</evidence>
<feature type="coiled-coil region" evidence="5">
    <location>
        <begin position="527"/>
        <end position="648"/>
    </location>
</feature>
<dbReference type="InterPro" id="IPR013783">
    <property type="entry name" value="Ig-like_fold"/>
</dbReference>
<dbReference type="SMART" id="SM00326">
    <property type="entry name" value="SH3"/>
    <property type="match status" value="4"/>
</dbReference>
<dbReference type="PANTHER" id="PTHR14234:SF19">
    <property type="entry name" value="RIM-BINDING PROTEIN, ISOFORM F"/>
    <property type="match status" value="1"/>
</dbReference>
<reference evidence="10" key="1">
    <citation type="journal article" date="2017" name="bioRxiv">
        <title>Comparative analysis of the genomes of Stylophora pistillata and Acropora digitifera provides evidence for extensive differences between species of corals.</title>
        <authorList>
            <person name="Voolstra C.R."/>
            <person name="Li Y."/>
            <person name="Liew Y.J."/>
            <person name="Baumgarten S."/>
            <person name="Zoccola D."/>
            <person name="Flot J.-F."/>
            <person name="Tambutte S."/>
            <person name="Allemand D."/>
            <person name="Aranda M."/>
        </authorList>
    </citation>
    <scope>NUCLEOTIDE SEQUENCE [LARGE SCALE GENOMIC DNA]</scope>
</reference>
<feature type="region of interest" description="Disordered" evidence="6">
    <location>
        <begin position="393"/>
        <end position="418"/>
    </location>
</feature>
<dbReference type="Proteomes" id="UP000225706">
    <property type="component" value="Unassembled WGS sequence"/>
</dbReference>
<evidence type="ECO:0000256" key="2">
    <source>
        <dbReference type="ARBA" id="ARBA00022443"/>
    </source>
</evidence>
<dbReference type="GO" id="GO:0045202">
    <property type="term" value="C:synapse"/>
    <property type="evidence" value="ECO:0007669"/>
    <property type="project" value="GOC"/>
</dbReference>
<feature type="compositionally biased region" description="Polar residues" evidence="6">
    <location>
        <begin position="2312"/>
        <end position="2328"/>
    </location>
</feature>
<evidence type="ECO:0000313" key="10">
    <source>
        <dbReference type="Proteomes" id="UP000225706"/>
    </source>
</evidence>
<keyword evidence="10" id="KW-1185">Reference proteome</keyword>
<dbReference type="Pfam" id="PF25523">
    <property type="entry name" value="Ig_RIMBP2"/>
    <property type="match status" value="1"/>
</dbReference>
<dbReference type="OrthoDB" id="4158657at2759"/>
<feature type="coiled-coil region" evidence="5">
    <location>
        <begin position="3291"/>
        <end position="3577"/>
    </location>
</feature>
<dbReference type="Pfam" id="PF07653">
    <property type="entry name" value="SH3_2"/>
    <property type="match status" value="4"/>
</dbReference>
<feature type="domain" description="SH3" evidence="7">
    <location>
        <begin position="3694"/>
        <end position="3761"/>
    </location>
</feature>
<evidence type="ECO:0000256" key="1">
    <source>
        <dbReference type="ARBA" id="ARBA00010749"/>
    </source>
</evidence>
<dbReference type="PROSITE" id="PS50002">
    <property type="entry name" value="SH3"/>
    <property type="match status" value="4"/>
</dbReference>
<dbReference type="Gene3D" id="2.60.40.10">
    <property type="entry name" value="Immunoglobulins"/>
    <property type="match status" value="1"/>
</dbReference>
<dbReference type="Gene3D" id="2.30.30.40">
    <property type="entry name" value="SH3 Domains"/>
    <property type="match status" value="4"/>
</dbReference>
<dbReference type="GO" id="GO:0016301">
    <property type="term" value="F:kinase activity"/>
    <property type="evidence" value="ECO:0007669"/>
    <property type="project" value="UniProtKB-KW"/>
</dbReference>
<feature type="compositionally biased region" description="Basic and acidic residues" evidence="6">
    <location>
        <begin position="1"/>
        <end position="22"/>
    </location>
</feature>
<keyword evidence="9" id="KW-0418">Kinase</keyword>
<protein>
    <submittedName>
        <fullName evidence="9">Janus kinase and microtubule-interacting protein 3</fullName>
    </submittedName>
</protein>
<comment type="caution">
    <text evidence="9">The sequence shown here is derived from an EMBL/GenBank/DDBJ whole genome shotgun (WGS) entry which is preliminary data.</text>
</comment>
<evidence type="ECO:0000259" key="8">
    <source>
        <dbReference type="PROSITE" id="PS50853"/>
    </source>
</evidence>
<feature type="region of interest" description="Disordered" evidence="6">
    <location>
        <begin position="3185"/>
        <end position="3212"/>
    </location>
</feature>
<evidence type="ECO:0000259" key="7">
    <source>
        <dbReference type="PROSITE" id="PS50002"/>
    </source>
</evidence>
<evidence type="ECO:0000256" key="6">
    <source>
        <dbReference type="SAM" id="MobiDB-lite"/>
    </source>
</evidence>
<sequence length="4350" mass="495967">MSKSQSWKDLEPEGEKVTDLRRPGSQPLHTPQATTNEHSFAALNSSSKSGMDDMRRRIVQLNKELEQERTLTKNLRRDKALVVKQVRDEEQRKAIAMQTELKSKLHKEKINELTALKEQIRKEKEKEITQIIRQKDELLRTAQQAWGKEKDELKLKIRNELRGETREDSKREFEKERGRMEQEIADLHRQKRELDETLKLVQDADKRKIEDIRRIHHEHEAELDRFKRNSWQESRQQMAEIRQLLNIIEQLEKKLGLEAGHSMRLRLEKDNLHDMLKKSTTFDTWDRMMSSGKSEQTTLPGIPDSKGNSQELRMLQRKNVELSSLVRKLDEKNQQLATRNAELLAELEKLEKDNREKNRKLERKNTDLAQTNKRLESRNKLLLDEVNSLKKTLTRRKENSVKQRGPANNEDELGELKAQVREQTRTIADLKQSIMEKDRRIELLRGRKKKSKQQPVSHSLQPTDLFPVIDDDALSVNSDLSEASEMGFTNLPEVFGSETGNPNKHFNSNMVNCRLTSSSEDIDSKRIKKLAKELLALERAYALLQAQVSSAVDAERDEMAKQQLQSDLLESQTRIHELERMIDSGQGSGLQQISNLQEDNKALYQKLVAAEQARDKAQSELDKYCEDMRELQDQRDLLEFELEEMSQLSTAGSEDWDSRRSRNGLESFLSPRMLGSGAVVLTLEEVKALLEELGKEKDDVLSPVQQSALKQARVMLESMDEKIHYMEITEMALRDKVRDLDLGYNSESLKSDLDETRSLSVPTCDRETLTDLQWTELDNTEHYREQRIEAMDYLKYARVLTEDTCSMTDLTGEDLFGLESVGSNYPHCFPERDITNGKSDKYFMTDLAWRESGELEKSHRNVHSFTHGKGISERDMDIESRKHEVGIVTDLSLTELALMEIKYLESIENSHEDKSDVVTEKDEVVGFSSVELVETLPEIVHDTFPEDPTCTKDQCEMTELKCDDIAKLNDKCVDYKHGLEELEKRIALFDVEKKEKSCSTELTWNDIGSLQEKCYSYECIIGELEDKISLFEVEKKDKSSFTELSLQDLVDARFSVDTKEAETITGETDFLDNDVLPEIVFETYPGAETKDEGGTTHGVWEEVVDLKNTYRDYRENLEEMKNKLAQFQVEKDDKESITDIAMQDLADLESLYKEHLHDADSDSNSMVSHAEKESRQCMTELTFVELSELEDFYIENAARQEETPPVVEKWEQESMTEITYDHLQYLEEVEELYRQKTNAGADEEVGKEEKYTAIDLIVTDLDHLLEGSYSLLGSSAEKTDKTTSTDLTVPVLELLQQTEKPHQRCSKVDKCVATEVTTGGLQYWEQEEKVHGICLNGREDEKAIADKECQQRYDAEICTDLTMLDLQYLEDTDAAHEECLRGKSKEFDNKKSEVEMLTVETMTHLTVSDLKYDENVETANEVCFAEKHSVETMTDLTLSELNDLEAVKGPRNECTLERNEDFRFVNKESVEVMTDSTASDLNYLEDVGASREECLADKQEELDYRIVDQESVEVMTDLTASDLKYLEDIEVAYDECLADKQEELDLRIVDEESLEVMTDLTASDLKYLEDIEVAYDECLADKQEELDLRIVDKESVEVMTDLTASDLKYLEDIEVAYDECLADKQEELDLRIVDEESLEVMTDLTASDLKYLEDIEVAHEECLADIHDEPEAATAKKENAEVMTDLSVLDLQRLEDVDASHMQCLFYKDSRKDRNDPPERTSVETMTDMNFQGMLESASAEKEKRKEPKWRRRLRSTSVPVNMQSKHTMTEMTANILEYFEDIEILYKKTLVEYDDFRKSHSVEKVDKDSMTVTTDEDLKYSKDESSTRQETEEKKVMTELAIDDLDYLMGVKSPSKNNELDRSSEEMNSTRGVETVTSVALVSMECMEDEYERPQQEQPQEKDLSWVVIEKENTLPELQYLDEVELSCQEYPSGAAGIVRSRDAEVMTDLTTAYLEYLEEAENLLRSINDNGSQLSGILAPKEDKEVMTELTKSDTDHLCTVGDICTDDTKALSNDNEVEKDDKSTETELTIADIRDLEDQAESASEKRATPSFHEFVPENCHAETLMDLQSELDYLPVLDEPDFIMNEDEDVDIEESQSRDACVMTELTFSDLQHLGVTDACDGVGLTHSRREQTDIGVQCALEDLSSLLEELSRKAEEKGADVPSWFVTALRMRQPGVFNPIHLVVRQTNEIDTSLTVDRPNLGATLEHALERTQMSNIPIDMPHLSECSHGCFLSNDETNLLPSGASAASLKNIGVQCDLVDVDAMLAEFRRIHPHDVDMPLFVSAMNMAREDTGFNPVEVVLRNRSDSNPVQNKVATEPNNSFKVELSRTPPPEKATFTTSSPLPAQCAEEEHSEFPEANNPLLSSQNESDSVLNRTDEATDPIPDGEGRDVLTDMPRDDSAVNRFNKFLKERKDSELRNLMALRQGIDDRYLQDTGDIKSLKELEIENDLLRKQLLILENAKGTEDLEEENRHLWEKLKEKTEELEKESTLLKEKVQSLEDIEEENALIKEKMKVVEADVKNTEKENDELREKVKVLKEASLISDAEVKKTKEENEELKENIKTLEQTMETEKLEREIDYLKQQAVMLSAEPERVKELEEENEILNEKIKALEPSADDVVCENTLLKEQIKELEQNDKLQELKDENNMLKDKRQSLEDASNIEYGRNQDPSPEKQFKITDETGKREKELEDENEVLQEKVQILEESLSSERLENVQLMEKIQDLEHSTGRVVEKLEEENSVLKENIQILEDTTSNMKTLEDENTLLREKIESLYSTKTKDLSKEDFETLQKKIEQLKEAEKTIAALNESNTALKARIDILQSERKINKEVSSDPSEQLGKVRLLLVQDFGLTTSEVESVLGSCDLEGHVSSGRATPRDELNNLGRYFEQELENLKQENRRLCEELRELRRTVEDRQNTERLNEETQTDYAESSVDKAVRSFENSRYVPSSIPGSIEETIAPQVRSTVATEIRYLGDSRLEFEPSPQSRYRECTAFSGKDDPVDYLALINDFENTMPSHNESTFDSDDLISEPELTVSHRNLDNQMDIIDQRIQDLRYRGEKDSVLTEDTSGDRQGFGDLVIFNSDDEGDLPPLPESSPPPLPSELPPDFTESSPPVHYGLEPLLNSDSSPPRDAATLRASSRQRLYSENKPSSEVSQPSSRMESPVLVEETTLVLESDPSELGGIYPREEPTPLAVSSGRRPTGLESIKLDDSKTRVPRQVLPRPKRLLLQKREPAPLNQPVVSFANSNLASSMPSQWLRDEEDGVIPPRGIVLNRAASINRGEIDALNEKIGFLERQLKNKENAIRSLKLERKGRELRILDEDVAFLKEENQKKEKELLTKVGEINKKNYEIEQWKAEASNSERQRQRMEAAYMNLQNQLKSLHGAERELAELQTKYSGMEKQNFELSEKVKKLEKSEKEFKKLEHSIQILQAQLQEMDIVEQDRNNLIEKMKAVENQRDDLLRKGRMVETERNDFQRNNKLMEMQRDDLNRRCSVLQKTNTTLNTRLAQLEHDVREAHTKMHDCQHERNFLKVQLEKMEAERNEMQTRLALTTQERNSLENQVAELYDLNRDHVKLEDSFHSLRIQLAESMRQKDDTEMQIPTLKAKISLLRIACKEKDDLVEKLNAEIRDLRHFISTSTLDDLSKIRSFGYAQDNFKELPTHRDREKQIAKQVPKLFEASPPGAKKAKRFIALCDYDPRNSPSSEHPELELILKEGDLLTVFGDMDINGYFEADVNGERGLVPSLYVEEVEDKNDSDLALEEQLRISHRRALKHGALNRSKEVQLHPDIFSCRRGNSSSGASSTGLEKPHCLVAVHDYDPFCSGVPGLPPHDQLPLKKGDIMTTLEDQDANGFYRVFLKGQTGFVPGEMVEKESFSLLRQPVNSKAPEQILGMLHNNPGQGQPEATASDHATPLSSMGSVMSLTHEGNPNGPQLSLNHTRLPGSPNKLPSVGLTKFKPSPDVDILGVMASVTQSSQQLVPLSSRKPAKISSAPAASKQIVPFVSTKSRSKKVRPSAPSNFRIIRPVNHDAMLLGWTLPEMDEFGRSSGLSVKGYKISANDDVRLDVHSPYMAKALVEGLELGLPIKFSIKTVAENGASSETVTATFDDIIKESLLDSREEYFEFVALYDYDPFKSSPNQNPAAEMSFKEGDILQVFNTLRKDGYFVGKLKNKKGLIPSNFVEEIAVASPLRLAAAKRRKAALPSPTRLQSVGINGSPTVGAKNPVEVNKKIMVALYDYNPERQSPQDSPDSELPLRKGQIFAVLGDMNPHVLLQRVLADTYDKKRADGFYHAEINGERGLVPGSFLNKFTTGGTGSGLECGIPKPVEWSGSQSVAIGHSPP</sequence>
<dbReference type="PROSITE" id="PS50853">
    <property type="entry name" value="FN3"/>
    <property type="match status" value="1"/>
</dbReference>
<dbReference type="PANTHER" id="PTHR14234">
    <property type="entry name" value="RIM BINDING PROTEIN-RELATED"/>
    <property type="match status" value="1"/>
</dbReference>
<dbReference type="GO" id="GO:0007274">
    <property type="term" value="P:neuromuscular synaptic transmission"/>
    <property type="evidence" value="ECO:0007669"/>
    <property type="project" value="TreeGrafter"/>
</dbReference>
<dbReference type="InterPro" id="IPR036028">
    <property type="entry name" value="SH3-like_dom_sf"/>
</dbReference>
<feature type="compositionally biased region" description="Polar residues" evidence="6">
    <location>
        <begin position="3144"/>
        <end position="3168"/>
    </location>
</feature>
<feature type="domain" description="Fibronectin type-III" evidence="8">
    <location>
        <begin position="4025"/>
        <end position="4122"/>
    </location>
</feature>
<dbReference type="InterPro" id="IPR003961">
    <property type="entry name" value="FN3_dom"/>
</dbReference>
<dbReference type="InterPro" id="IPR001452">
    <property type="entry name" value="SH3_domain"/>
</dbReference>
<keyword evidence="5" id="KW-0175">Coiled coil</keyword>
<keyword evidence="9" id="KW-0808">Transferase</keyword>
<accession>A0A2B4SP22</accession>
<feature type="domain" description="SH3" evidence="7">
    <location>
        <begin position="4128"/>
        <end position="4195"/>
    </location>
</feature>
<evidence type="ECO:0000256" key="5">
    <source>
        <dbReference type="SAM" id="Coils"/>
    </source>
</evidence>
<feature type="region of interest" description="Disordered" evidence="6">
    <location>
        <begin position="1"/>
        <end position="54"/>
    </location>
</feature>
<feature type="coiled-coil region" evidence="5">
    <location>
        <begin position="103"/>
        <end position="141"/>
    </location>
</feature>
<dbReference type="InterPro" id="IPR057884">
    <property type="entry name" value="FN3_RIM-BP1/2/3"/>
</dbReference>
<feature type="region of interest" description="Disordered" evidence="6">
    <location>
        <begin position="2669"/>
        <end position="2691"/>
    </location>
</feature>
<feature type="domain" description="SH3" evidence="7">
    <location>
        <begin position="4236"/>
        <end position="4320"/>
    </location>
</feature>
<feature type="compositionally biased region" description="Basic and acidic residues" evidence="6">
    <location>
        <begin position="2392"/>
        <end position="2403"/>
    </location>
</feature>
<keyword evidence="2 4" id="KW-0728">SH3 domain</keyword>
<gene>
    <name evidence="9" type="primary">Jakmip3</name>
    <name evidence="9" type="ORF">AWC38_SpisGene4884</name>
</gene>
<feature type="region of interest" description="Disordered" evidence="6">
    <location>
        <begin position="3905"/>
        <end position="3924"/>
    </location>
</feature>
<proteinExistence type="inferred from homology"/>
<organism evidence="9 10">
    <name type="scientific">Stylophora pistillata</name>
    <name type="common">Smooth cauliflower coral</name>
    <dbReference type="NCBI Taxonomy" id="50429"/>
    <lineage>
        <taxon>Eukaryota</taxon>
        <taxon>Metazoa</taxon>
        <taxon>Cnidaria</taxon>
        <taxon>Anthozoa</taxon>
        <taxon>Hexacorallia</taxon>
        <taxon>Scleractinia</taxon>
        <taxon>Astrocoeniina</taxon>
        <taxon>Pocilloporidae</taxon>
        <taxon>Stylophora</taxon>
    </lineage>
</organism>